<reference evidence="4" key="1">
    <citation type="submission" date="2019-06" db="EMBL/GenBank/DDBJ databases">
        <title>Alistipes onderdonkii subsp. vulgaris subsp. nov., Alistipes dispar sp. nov. and Alistipes communis sp. nov., isolated from human faeces, and creation of Alistipes onderdonkii subsp. onderdonkii subsp. nov.</title>
        <authorList>
            <person name="Sakamoto M."/>
            <person name="Ikeyama N."/>
            <person name="Ogata Y."/>
            <person name="Suda W."/>
            <person name="Iino T."/>
            <person name="Hattori M."/>
            <person name="Ohkuma M."/>
        </authorList>
    </citation>
    <scope>NUCLEOTIDE SEQUENCE [LARGE SCALE GENOMIC DNA]</scope>
    <source>
        <strain evidence="4">5CBH24</strain>
    </source>
</reference>
<accession>A0A4Y1WVR8</accession>
<gene>
    <name evidence="3" type="ORF">A5CBH24_25060</name>
</gene>
<evidence type="ECO:0000256" key="1">
    <source>
        <dbReference type="SAM" id="SignalP"/>
    </source>
</evidence>
<evidence type="ECO:0000313" key="4">
    <source>
        <dbReference type="Proteomes" id="UP000318946"/>
    </source>
</evidence>
<dbReference type="AlphaFoldDB" id="A0A4Y1WVR8"/>
<dbReference type="InterPro" id="IPR043744">
    <property type="entry name" value="DUF5689"/>
</dbReference>
<name>A0A4Y1WVR8_9BACT</name>
<dbReference type="GeneID" id="78343220"/>
<evidence type="ECO:0000313" key="3">
    <source>
        <dbReference type="EMBL" id="BBL05193.1"/>
    </source>
</evidence>
<organism evidence="3 4">
    <name type="scientific">Alistipes communis</name>
    <dbReference type="NCBI Taxonomy" id="2585118"/>
    <lineage>
        <taxon>Bacteria</taxon>
        <taxon>Pseudomonadati</taxon>
        <taxon>Bacteroidota</taxon>
        <taxon>Bacteroidia</taxon>
        <taxon>Bacteroidales</taxon>
        <taxon>Rikenellaceae</taxon>
        <taxon>Alistipes</taxon>
    </lineage>
</organism>
<feature type="domain" description="DUF5689" evidence="2">
    <location>
        <begin position="46"/>
        <end position="258"/>
    </location>
</feature>
<dbReference type="Proteomes" id="UP000318946">
    <property type="component" value="Chromosome"/>
</dbReference>
<dbReference type="KEGG" id="acou:A5CBH24_25060"/>
<protein>
    <recommendedName>
        <fullName evidence="2">DUF5689 domain-containing protein</fullName>
    </recommendedName>
</protein>
<keyword evidence="4" id="KW-1185">Reference proteome</keyword>
<keyword evidence="1" id="KW-0732">Signal</keyword>
<feature type="chain" id="PRO_5021336051" description="DUF5689 domain-containing protein" evidence="1">
    <location>
        <begin position="23"/>
        <end position="266"/>
    </location>
</feature>
<evidence type="ECO:0000259" key="2">
    <source>
        <dbReference type="Pfam" id="PF18942"/>
    </source>
</evidence>
<proteinExistence type="predicted"/>
<dbReference type="RefSeq" id="WP_141413406.1">
    <property type="nucleotide sequence ID" value="NZ_AP019735.1"/>
</dbReference>
<dbReference type="OrthoDB" id="1492759at2"/>
<dbReference type="Pfam" id="PF18942">
    <property type="entry name" value="DUF5689"/>
    <property type="match status" value="1"/>
</dbReference>
<feature type="signal peptide" evidence="1">
    <location>
        <begin position="1"/>
        <end position="22"/>
    </location>
</feature>
<sequence>MRTTARISLCALALLAAGIAGCRDDDRLSYEKDAQEGDVPPIGVQSISVLKSLYHDRTTRITQEISIQGHIVANDTAGEFYKEIVVEDDTGGIVLSIDDERLYRTCRLFDFVTINCQGLALGSEGGTLLLGTFPTGDYCVDRIPAADVARYLAVTPAATRRQPLTLGFEEVAPRHISRYVRFDRVRLAEEATTWCDFDPETGDPVTTDRTLLDTASRQFVVRTDRRCDYARKPLPAGEGTLCGIVEYFNGRYRLRITNHEILFDRQ</sequence>
<dbReference type="PROSITE" id="PS51257">
    <property type="entry name" value="PROKAR_LIPOPROTEIN"/>
    <property type="match status" value="1"/>
</dbReference>
<dbReference type="EMBL" id="AP019735">
    <property type="protein sequence ID" value="BBL05193.1"/>
    <property type="molecule type" value="Genomic_DNA"/>
</dbReference>